<dbReference type="Pfam" id="PF06985">
    <property type="entry name" value="HET"/>
    <property type="match status" value="1"/>
</dbReference>
<evidence type="ECO:0000256" key="1">
    <source>
        <dbReference type="SAM" id="MobiDB-lite"/>
    </source>
</evidence>
<sequence length="752" mass="84814">MTCNTCRDLSRPGAGQQVQGSMTLDDLRATASQCSKCKFLVSVVTVNTASLEALGKMNLAFTPEFDYYGTKIYCGYHTLKVDCETRSGRPQVVEINLLPIRDLTSESQLEELKARIREPGDHNKCSPYTASKDALEWATEQVRSCSPESEPVLHAECPLVQPVPLPDRILSLGNDNNSIRLHVSSNEPAIYATLSHSWGGYLPIKLTTSTLATFTSNIPWTALPKTFQDAITVTRLLNIRYIWIDSLCIIQDSALDWATQSAKMAAVYSQSSITLAATAAHDCRDGLFSPDRPSLEGYVSDGTTSLPLPSESFTALAALPPTFYIVREFLPRLHADYSFGPSNKERNDGGLLDRGWVYQERLLSPRVLHFGQADLWWECNARCACQCGQWRHSGSRHMYGQFPKTAHRGALGAVSGGPPRPRDPGPAGRNDMDHYRSPTALRYRWQRIVVEFGPLALTFETDRIPAVAGVAHEFATRLVQPEYSFGVWREFWAELALWHIPGYYGSVAGEDRWLPLVDERKVPSWSWASVRGGVRFEFEELNQVSPASWKPRVRDPTVVSMPWSDDEADRLLGNVEGDLVVLGHLTKTRLRKYVMVDGKVHYGVCRSDGTSFYGLELDVTPPTALGWTVLDPAVDPVWTKPPAEVETRNTWDLYRGNEESLVYEDRLIFDYRESYLRWYVDDFESCQQLDEPVWCLFTRFWDGPNGKYAFLLLKRVAESPDKFCRVGVVSYKPTRLPLYDPIDFVMQEVTLV</sequence>
<comment type="caution">
    <text evidence="3">The sequence shown here is derived from an EMBL/GenBank/DDBJ whole genome shotgun (WGS) entry which is preliminary data.</text>
</comment>
<keyword evidence="4" id="KW-1185">Reference proteome</keyword>
<dbReference type="InterPro" id="IPR010730">
    <property type="entry name" value="HET"/>
</dbReference>
<name>A0AAJ0MFF5_9PEZI</name>
<dbReference type="EMBL" id="JAUIQD010000003">
    <property type="protein sequence ID" value="KAK3356684.1"/>
    <property type="molecule type" value="Genomic_DNA"/>
</dbReference>
<proteinExistence type="predicted"/>
<gene>
    <name evidence="3" type="ORF">B0T25DRAFT_629953</name>
</gene>
<evidence type="ECO:0000313" key="3">
    <source>
        <dbReference type="EMBL" id="KAK3356684.1"/>
    </source>
</evidence>
<protein>
    <submittedName>
        <fullName evidence="3">Heterokaryon incompatibility protein-domain-containing protein</fullName>
    </submittedName>
</protein>
<evidence type="ECO:0000259" key="2">
    <source>
        <dbReference type="Pfam" id="PF06985"/>
    </source>
</evidence>
<accession>A0AAJ0MFF5</accession>
<reference evidence="3" key="2">
    <citation type="submission" date="2023-06" db="EMBL/GenBank/DDBJ databases">
        <authorList>
            <consortium name="Lawrence Berkeley National Laboratory"/>
            <person name="Haridas S."/>
            <person name="Hensen N."/>
            <person name="Bonometti L."/>
            <person name="Westerberg I."/>
            <person name="Brannstrom I.O."/>
            <person name="Guillou S."/>
            <person name="Cros-Aarteil S."/>
            <person name="Calhoun S."/>
            <person name="Kuo A."/>
            <person name="Mondo S."/>
            <person name="Pangilinan J."/>
            <person name="Riley R."/>
            <person name="Labutti K."/>
            <person name="Andreopoulos B."/>
            <person name="Lipzen A."/>
            <person name="Chen C."/>
            <person name="Yanf M."/>
            <person name="Daum C."/>
            <person name="Ng V."/>
            <person name="Clum A."/>
            <person name="Steindorff A."/>
            <person name="Ohm R."/>
            <person name="Martin F."/>
            <person name="Silar P."/>
            <person name="Natvig D."/>
            <person name="Lalanne C."/>
            <person name="Gautier V."/>
            <person name="Ament-Velasquez S.L."/>
            <person name="Kruys A."/>
            <person name="Hutchinson M.I."/>
            <person name="Powell A.J."/>
            <person name="Barry K."/>
            <person name="Miller A.N."/>
            <person name="Grigoriev I.V."/>
            <person name="Debuchy R."/>
            <person name="Gladieux P."/>
            <person name="Thoren M.H."/>
            <person name="Johannesson H."/>
        </authorList>
    </citation>
    <scope>NUCLEOTIDE SEQUENCE</scope>
    <source>
        <strain evidence="3">CBS 955.72</strain>
    </source>
</reference>
<reference evidence="3" key="1">
    <citation type="journal article" date="2023" name="Mol. Phylogenet. Evol.">
        <title>Genome-scale phylogeny and comparative genomics of the fungal order Sordariales.</title>
        <authorList>
            <person name="Hensen N."/>
            <person name="Bonometti L."/>
            <person name="Westerberg I."/>
            <person name="Brannstrom I.O."/>
            <person name="Guillou S."/>
            <person name="Cros-Aarteil S."/>
            <person name="Calhoun S."/>
            <person name="Haridas S."/>
            <person name="Kuo A."/>
            <person name="Mondo S."/>
            <person name="Pangilinan J."/>
            <person name="Riley R."/>
            <person name="LaButti K."/>
            <person name="Andreopoulos B."/>
            <person name="Lipzen A."/>
            <person name="Chen C."/>
            <person name="Yan M."/>
            <person name="Daum C."/>
            <person name="Ng V."/>
            <person name="Clum A."/>
            <person name="Steindorff A."/>
            <person name="Ohm R.A."/>
            <person name="Martin F."/>
            <person name="Silar P."/>
            <person name="Natvig D.O."/>
            <person name="Lalanne C."/>
            <person name="Gautier V."/>
            <person name="Ament-Velasquez S.L."/>
            <person name="Kruys A."/>
            <person name="Hutchinson M.I."/>
            <person name="Powell A.J."/>
            <person name="Barry K."/>
            <person name="Miller A.N."/>
            <person name="Grigoriev I.V."/>
            <person name="Debuchy R."/>
            <person name="Gladieux P."/>
            <person name="Hiltunen Thoren M."/>
            <person name="Johannesson H."/>
        </authorList>
    </citation>
    <scope>NUCLEOTIDE SEQUENCE</scope>
    <source>
        <strain evidence="3">CBS 955.72</strain>
    </source>
</reference>
<evidence type="ECO:0000313" key="4">
    <source>
        <dbReference type="Proteomes" id="UP001275084"/>
    </source>
</evidence>
<dbReference type="AlphaFoldDB" id="A0AAJ0MFF5"/>
<dbReference type="PANTHER" id="PTHR33112:SF9">
    <property type="entry name" value="HETEROKARYON INCOMPATIBILITY DOMAIN-CONTAINING PROTEIN"/>
    <property type="match status" value="1"/>
</dbReference>
<feature type="domain" description="Heterokaryon incompatibility" evidence="2">
    <location>
        <begin position="191"/>
        <end position="360"/>
    </location>
</feature>
<dbReference type="Proteomes" id="UP001275084">
    <property type="component" value="Unassembled WGS sequence"/>
</dbReference>
<organism evidence="3 4">
    <name type="scientific">Lasiosphaeria hispida</name>
    <dbReference type="NCBI Taxonomy" id="260671"/>
    <lineage>
        <taxon>Eukaryota</taxon>
        <taxon>Fungi</taxon>
        <taxon>Dikarya</taxon>
        <taxon>Ascomycota</taxon>
        <taxon>Pezizomycotina</taxon>
        <taxon>Sordariomycetes</taxon>
        <taxon>Sordariomycetidae</taxon>
        <taxon>Sordariales</taxon>
        <taxon>Lasiosphaeriaceae</taxon>
        <taxon>Lasiosphaeria</taxon>
    </lineage>
</organism>
<dbReference type="PANTHER" id="PTHR33112">
    <property type="entry name" value="DOMAIN PROTEIN, PUTATIVE-RELATED"/>
    <property type="match status" value="1"/>
</dbReference>
<feature type="region of interest" description="Disordered" evidence="1">
    <location>
        <begin position="409"/>
        <end position="434"/>
    </location>
</feature>